<protein>
    <submittedName>
        <fullName evidence="1">Uncharacterized protein</fullName>
    </submittedName>
</protein>
<sequence>MISRQISCLCSALSTPSLTRVLSLNLISDRPGQSFPRKRVLFSHLLKLLPVERVIIAAMATQPLLDVENRPQIDRSWASGFVLETKNGRWSKSLVHISPVSLMIGAKPGIGVVVDDLPTLPHGSKKSANEALNTASSEIYRIQLFATLEVEPSVTRIYHFLTNLELDTREIEEC</sequence>
<evidence type="ECO:0000313" key="1">
    <source>
        <dbReference type="EMBL" id="CAD7399394.1"/>
    </source>
</evidence>
<reference evidence="1" key="1">
    <citation type="submission" date="2020-11" db="EMBL/GenBank/DDBJ databases">
        <authorList>
            <person name="Tran Van P."/>
        </authorList>
    </citation>
    <scope>NUCLEOTIDE SEQUENCE</scope>
</reference>
<dbReference type="EMBL" id="OC317854">
    <property type="protein sequence ID" value="CAD7399394.1"/>
    <property type="molecule type" value="Genomic_DNA"/>
</dbReference>
<dbReference type="AlphaFoldDB" id="A0A7R9CN81"/>
<gene>
    <name evidence="1" type="ORF">TCEB3V08_LOCUS5003</name>
</gene>
<name>A0A7R9CN81_TIMCR</name>
<accession>A0A7R9CN81</accession>
<organism evidence="1">
    <name type="scientific">Timema cristinae</name>
    <name type="common">Walking stick</name>
    <dbReference type="NCBI Taxonomy" id="61476"/>
    <lineage>
        <taxon>Eukaryota</taxon>
        <taxon>Metazoa</taxon>
        <taxon>Ecdysozoa</taxon>
        <taxon>Arthropoda</taxon>
        <taxon>Hexapoda</taxon>
        <taxon>Insecta</taxon>
        <taxon>Pterygota</taxon>
        <taxon>Neoptera</taxon>
        <taxon>Polyneoptera</taxon>
        <taxon>Phasmatodea</taxon>
        <taxon>Timematodea</taxon>
        <taxon>Timematoidea</taxon>
        <taxon>Timematidae</taxon>
        <taxon>Timema</taxon>
    </lineage>
</organism>
<proteinExistence type="predicted"/>